<dbReference type="Proteomes" id="UP000184063">
    <property type="component" value="Unassembled WGS sequence"/>
</dbReference>
<name>A0A1M3T318_ASPLC</name>
<dbReference type="PANTHER" id="PTHR37535:SF3">
    <property type="entry name" value="FLUG DOMAIN-CONTAINING PROTEIN"/>
    <property type="match status" value="1"/>
</dbReference>
<proteinExistence type="predicted"/>
<dbReference type="Pfam" id="PF11917">
    <property type="entry name" value="DUF3435"/>
    <property type="match status" value="1"/>
</dbReference>
<feature type="region of interest" description="Disordered" evidence="1">
    <location>
        <begin position="1"/>
        <end position="21"/>
    </location>
</feature>
<evidence type="ECO:0000256" key="1">
    <source>
        <dbReference type="SAM" id="MobiDB-lite"/>
    </source>
</evidence>
<evidence type="ECO:0000313" key="3">
    <source>
        <dbReference type="Proteomes" id="UP000184063"/>
    </source>
</evidence>
<protein>
    <submittedName>
        <fullName evidence="2">Uncharacterized protein</fullName>
    </submittedName>
</protein>
<evidence type="ECO:0000313" key="2">
    <source>
        <dbReference type="EMBL" id="OJZ81150.1"/>
    </source>
</evidence>
<dbReference type="PANTHER" id="PTHR37535">
    <property type="entry name" value="FLUG DOMAIN PROTEIN"/>
    <property type="match status" value="1"/>
</dbReference>
<feature type="non-terminal residue" evidence="2">
    <location>
        <position position="714"/>
    </location>
</feature>
<reference evidence="3" key="1">
    <citation type="journal article" date="2017" name="Genome Biol.">
        <title>Comparative genomics reveals high biological diversity and specific adaptations in the industrially and medically important fungal genus Aspergillus.</title>
        <authorList>
            <person name="de Vries R.P."/>
            <person name="Riley R."/>
            <person name="Wiebenga A."/>
            <person name="Aguilar-Osorio G."/>
            <person name="Amillis S."/>
            <person name="Uchima C.A."/>
            <person name="Anderluh G."/>
            <person name="Asadollahi M."/>
            <person name="Askin M."/>
            <person name="Barry K."/>
            <person name="Battaglia E."/>
            <person name="Bayram O."/>
            <person name="Benocci T."/>
            <person name="Braus-Stromeyer S.A."/>
            <person name="Caldana C."/>
            <person name="Canovas D."/>
            <person name="Cerqueira G.C."/>
            <person name="Chen F."/>
            <person name="Chen W."/>
            <person name="Choi C."/>
            <person name="Clum A."/>
            <person name="Dos Santos R.A."/>
            <person name="Damasio A.R."/>
            <person name="Diallinas G."/>
            <person name="Emri T."/>
            <person name="Fekete E."/>
            <person name="Flipphi M."/>
            <person name="Freyberg S."/>
            <person name="Gallo A."/>
            <person name="Gournas C."/>
            <person name="Habgood R."/>
            <person name="Hainaut M."/>
            <person name="Harispe M.L."/>
            <person name="Henrissat B."/>
            <person name="Hilden K.S."/>
            <person name="Hope R."/>
            <person name="Hossain A."/>
            <person name="Karabika E."/>
            <person name="Karaffa L."/>
            <person name="Karanyi Z."/>
            <person name="Krasevec N."/>
            <person name="Kuo A."/>
            <person name="Kusch H."/>
            <person name="LaButti K."/>
            <person name="Lagendijk E.L."/>
            <person name="Lapidus A."/>
            <person name="Levasseur A."/>
            <person name="Lindquist E."/>
            <person name="Lipzen A."/>
            <person name="Logrieco A.F."/>
            <person name="MacCabe A."/>
            <person name="Maekelae M.R."/>
            <person name="Malavazi I."/>
            <person name="Melin P."/>
            <person name="Meyer V."/>
            <person name="Mielnichuk N."/>
            <person name="Miskei M."/>
            <person name="Molnar A.P."/>
            <person name="Mule G."/>
            <person name="Ngan C.Y."/>
            <person name="Orejas M."/>
            <person name="Orosz E."/>
            <person name="Ouedraogo J.P."/>
            <person name="Overkamp K.M."/>
            <person name="Park H.-S."/>
            <person name="Perrone G."/>
            <person name="Piumi F."/>
            <person name="Punt P.J."/>
            <person name="Ram A.F."/>
            <person name="Ramon A."/>
            <person name="Rauscher S."/>
            <person name="Record E."/>
            <person name="Riano-Pachon D.M."/>
            <person name="Robert V."/>
            <person name="Roehrig J."/>
            <person name="Ruller R."/>
            <person name="Salamov A."/>
            <person name="Salih N.S."/>
            <person name="Samson R.A."/>
            <person name="Sandor E."/>
            <person name="Sanguinetti M."/>
            <person name="Schuetze T."/>
            <person name="Sepcic K."/>
            <person name="Shelest E."/>
            <person name="Sherlock G."/>
            <person name="Sophianopoulou V."/>
            <person name="Squina F.M."/>
            <person name="Sun H."/>
            <person name="Susca A."/>
            <person name="Todd R.B."/>
            <person name="Tsang A."/>
            <person name="Unkles S.E."/>
            <person name="van de Wiele N."/>
            <person name="van Rossen-Uffink D."/>
            <person name="Oliveira J.V."/>
            <person name="Vesth T.C."/>
            <person name="Visser J."/>
            <person name="Yu J.-H."/>
            <person name="Zhou M."/>
            <person name="Andersen M.R."/>
            <person name="Archer D.B."/>
            <person name="Baker S.E."/>
            <person name="Benoit I."/>
            <person name="Brakhage A.A."/>
            <person name="Braus G.H."/>
            <person name="Fischer R."/>
            <person name="Frisvad J.C."/>
            <person name="Goldman G.H."/>
            <person name="Houbraken J."/>
            <person name="Oakley B."/>
            <person name="Pocsi I."/>
            <person name="Scazzocchio C."/>
            <person name="Seiboth B."/>
            <person name="vanKuyk P.A."/>
            <person name="Wortman J."/>
            <person name="Dyer P.S."/>
            <person name="Grigoriev I.V."/>
        </authorList>
    </citation>
    <scope>NUCLEOTIDE SEQUENCE [LARGE SCALE GENOMIC DNA]</scope>
    <source>
        <strain evidence="3">CBS 106.47</strain>
    </source>
</reference>
<dbReference type="EMBL" id="KV878251">
    <property type="protein sequence ID" value="OJZ81150.1"/>
    <property type="molecule type" value="Genomic_DNA"/>
</dbReference>
<gene>
    <name evidence="2" type="ORF">ASPFODRAFT_172821</name>
</gene>
<dbReference type="AlphaFoldDB" id="A0A1M3T318"/>
<dbReference type="OrthoDB" id="4485682at2759"/>
<accession>A0A1M3T318</accession>
<sequence length="714" mass="81258">MTYSGLPRRKHAPGDDKPGRKSYLYYAQRRKLHLESGPTLPKYSPNTNVSAASVRGKWVRFCTEACLDPDDLLKNMTSADVKSWFDWIEKNFKGSIKAHGALANYWRTLKRLYFLKTRREMDADMRVDCLNYMNVVSTRMGLRKHSLPKPTGQSEDLLQYLVSHLVDCDSVFADEKQRLYALPAFNLSCISACRAVSFFDTRHRVQFQADGTLVPPTNTSAKVRTPLPLPSIKKALCDPGTKISMGSDDYAEGGSISETSSYTDSEVDTASDSDHQSDCSSVTDDGYLNGNEETGTILWRHVEFYIIRNPVPGRRHILAAIVSILHTKGEGRKPRLKRYVIEHEDNLIFDVLSQLLALAIHDDIFEATIQDVSHIYTVPIPDHRKGIQLKIKREKLDVSVFREPEHTPEGYRTSDSRPLKSKTWSRYVKRIGVRSGQERNLTQKVFRRGAINAINNNAPSSVRDQVADHESNAVKYYLNEIVDLDTAAAFHKRPSNEVVQRELRSATLLADKTAPIGLTAAQAQRISRDPEVRRLRSVCRTLTAEIRSQGYKFLKDAAGTEIDTAIFNQQYELDRPCHEAKLQPHVARTYQIPERKELVDLLCYSTPTKTDDEAHLRRLKYIRLMVRWQDRKESPRRGKQSATIPKPQPANPSSASVVEKFDPLQCPFCLSDTRLSPADRTKRKSKTNKLWDHVERIHEQELAAFDSGFRKCGL</sequence>
<dbReference type="VEuPathDB" id="FungiDB:ASPFODRAFT_172821"/>
<feature type="region of interest" description="Disordered" evidence="1">
    <location>
        <begin position="632"/>
        <end position="656"/>
    </location>
</feature>
<feature type="region of interest" description="Disordered" evidence="1">
    <location>
        <begin position="245"/>
        <end position="287"/>
    </location>
</feature>
<organism evidence="2 3">
    <name type="scientific">Aspergillus luchuensis (strain CBS 106.47)</name>
    <dbReference type="NCBI Taxonomy" id="1137211"/>
    <lineage>
        <taxon>Eukaryota</taxon>
        <taxon>Fungi</taxon>
        <taxon>Dikarya</taxon>
        <taxon>Ascomycota</taxon>
        <taxon>Pezizomycotina</taxon>
        <taxon>Eurotiomycetes</taxon>
        <taxon>Eurotiomycetidae</taxon>
        <taxon>Eurotiales</taxon>
        <taxon>Aspergillaceae</taxon>
        <taxon>Aspergillus</taxon>
        <taxon>Aspergillus subgen. Circumdati</taxon>
    </lineage>
</organism>
<dbReference type="InterPro" id="IPR021842">
    <property type="entry name" value="DUF3435"/>
</dbReference>